<evidence type="ECO:0000256" key="5">
    <source>
        <dbReference type="HAMAP-Rule" id="MF_00213"/>
    </source>
</evidence>
<evidence type="ECO:0000256" key="1">
    <source>
        <dbReference type="ARBA" id="ARBA00010748"/>
    </source>
</evidence>
<feature type="binding site" evidence="5">
    <location>
        <position position="92"/>
    </location>
    <ligand>
        <name>Zn(2+)</name>
        <dbReference type="ChEBI" id="CHEBI:29105"/>
    </ligand>
</feature>
<dbReference type="PANTHER" id="PTHR34535">
    <property type="entry name" value="HYDROGENASE MATURATION FACTOR HYPA"/>
    <property type="match status" value="1"/>
</dbReference>
<dbReference type="GO" id="GO:0016151">
    <property type="term" value="F:nickel cation binding"/>
    <property type="evidence" value="ECO:0007669"/>
    <property type="project" value="UniProtKB-UniRule"/>
</dbReference>
<dbReference type="FunFam" id="3.30.2320.80:FF:000001">
    <property type="entry name" value="Hydrogenase maturation factor HypA"/>
    <property type="match status" value="1"/>
</dbReference>
<dbReference type="EMBL" id="CP076134">
    <property type="protein sequence ID" value="QWG14597.1"/>
    <property type="molecule type" value="Genomic_DNA"/>
</dbReference>
<dbReference type="InterPro" id="IPR020538">
    <property type="entry name" value="Hydgase_Ni_incorp_HypA/HybF_CS"/>
</dbReference>
<dbReference type="Proteomes" id="UP000680839">
    <property type="component" value="Chromosome"/>
</dbReference>
<feature type="binding site" evidence="5">
    <location>
        <position position="73"/>
    </location>
    <ligand>
        <name>Zn(2+)</name>
        <dbReference type="ChEBI" id="CHEBI:29105"/>
    </ligand>
</feature>
<dbReference type="GO" id="GO:0008270">
    <property type="term" value="F:zinc ion binding"/>
    <property type="evidence" value="ECO:0007669"/>
    <property type="project" value="UniProtKB-UniRule"/>
</dbReference>
<evidence type="ECO:0000313" key="6">
    <source>
        <dbReference type="EMBL" id="QWG14597.1"/>
    </source>
</evidence>
<feature type="binding site" evidence="5">
    <location>
        <position position="89"/>
    </location>
    <ligand>
        <name>Zn(2+)</name>
        <dbReference type="ChEBI" id="CHEBI:29105"/>
    </ligand>
</feature>
<dbReference type="Pfam" id="PF01155">
    <property type="entry name" value="HypA"/>
    <property type="match status" value="1"/>
</dbReference>
<keyword evidence="2 5" id="KW-0533">Nickel</keyword>
<evidence type="ECO:0000256" key="4">
    <source>
        <dbReference type="ARBA" id="ARBA00022833"/>
    </source>
</evidence>
<reference evidence="6" key="1">
    <citation type="submission" date="2021-06" db="EMBL/GenBank/DDBJ databases">
        <title>Bradyrhizobium sp. S2-20-1 Genome sequencing.</title>
        <authorList>
            <person name="Jin L."/>
        </authorList>
    </citation>
    <scope>NUCLEOTIDE SEQUENCE</scope>
    <source>
        <strain evidence="6">S2-20-1</strain>
    </source>
</reference>
<protein>
    <recommendedName>
        <fullName evidence="5">Hydrogenase maturation factor HypA</fullName>
    </recommendedName>
</protein>
<dbReference type="PROSITE" id="PS01249">
    <property type="entry name" value="HYPA"/>
    <property type="match status" value="1"/>
</dbReference>
<feature type="binding site" evidence="5">
    <location>
        <position position="76"/>
    </location>
    <ligand>
        <name>Zn(2+)</name>
        <dbReference type="ChEBI" id="CHEBI:29105"/>
    </ligand>
</feature>
<evidence type="ECO:0000256" key="3">
    <source>
        <dbReference type="ARBA" id="ARBA00022723"/>
    </source>
</evidence>
<evidence type="ECO:0000256" key="2">
    <source>
        <dbReference type="ARBA" id="ARBA00022596"/>
    </source>
</evidence>
<comment type="function">
    <text evidence="5">Involved in the maturation of [NiFe] hydrogenases. Required for nickel insertion into the metal center of the hydrogenase.</text>
</comment>
<comment type="similarity">
    <text evidence="1 5">Belongs to the HypA/HybF family.</text>
</comment>
<keyword evidence="4 5" id="KW-0862">Zinc</keyword>
<dbReference type="NCBIfam" id="TIGR00100">
    <property type="entry name" value="hypA"/>
    <property type="match status" value="1"/>
</dbReference>
<gene>
    <name evidence="5 6" type="primary">hypA</name>
    <name evidence="6" type="ORF">KMZ29_08015</name>
</gene>
<accession>A0A975NG97</accession>
<dbReference type="PIRSF" id="PIRSF004761">
    <property type="entry name" value="Hydrgn_mat_HypA"/>
    <property type="match status" value="1"/>
</dbReference>
<sequence length="113" mass="12638">MHEMALAESILTTLQEQARRQDYTRVRTVWLEIGPLASVEEQSLRFSFDVVVKGTLADGARLEIETSPAQAWCLPCCKSVAVARRFDACPECGGHQLQMTSGDELRIKELEVD</sequence>
<name>A0A975NG97_9BRAD</name>
<dbReference type="InterPro" id="IPR000688">
    <property type="entry name" value="HypA/HybF"/>
</dbReference>
<dbReference type="RefSeq" id="WP_215623207.1">
    <property type="nucleotide sequence ID" value="NZ_CP076134.1"/>
</dbReference>
<keyword evidence="3 5" id="KW-0479">Metal-binding</keyword>
<dbReference type="GO" id="GO:0016530">
    <property type="term" value="F:metallochaperone activity"/>
    <property type="evidence" value="ECO:0007669"/>
    <property type="project" value="UniProtKB-ARBA"/>
</dbReference>
<proteinExistence type="inferred from homology"/>
<dbReference type="Gene3D" id="3.30.2320.80">
    <property type="match status" value="1"/>
</dbReference>
<evidence type="ECO:0000313" key="7">
    <source>
        <dbReference type="Proteomes" id="UP000680839"/>
    </source>
</evidence>
<dbReference type="GO" id="GO:0051604">
    <property type="term" value="P:protein maturation"/>
    <property type="evidence" value="ECO:0007669"/>
    <property type="project" value="InterPro"/>
</dbReference>
<dbReference type="HAMAP" id="MF_00213">
    <property type="entry name" value="HypA_HybF"/>
    <property type="match status" value="1"/>
</dbReference>
<dbReference type="NCBIfam" id="NF009046">
    <property type="entry name" value="PRK12380.1"/>
    <property type="match status" value="1"/>
</dbReference>
<organism evidence="6 7">
    <name type="scientific">Bradyrhizobium sediminis</name>
    <dbReference type="NCBI Taxonomy" id="2840469"/>
    <lineage>
        <taxon>Bacteria</taxon>
        <taxon>Pseudomonadati</taxon>
        <taxon>Pseudomonadota</taxon>
        <taxon>Alphaproteobacteria</taxon>
        <taxon>Hyphomicrobiales</taxon>
        <taxon>Nitrobacteraceae</taxon>
        <taxon>Bradyrhizobium</taxon>
    </lineage>
</organism>
<dbReference type="PANTHER" id="PTHR34535:SF3">
    <property type="entry name" value="HYDROGENASE MATURATION FACTOR HYPA"/>
    <property type="match status" value="1"/>
</dbReference>
<feature type="binding site" evidence="5">
    <location>
        <position position="2"/>
    </location>
    <ligand>
        <name>Ni(2+)</name>
        <dbReference type="ChEBI" id="CHEBI:49786"/>
    </ligand>
</feature>
<dbReference type="AlphaFoldDB" id="A0A975NG97"/>